<sequence length="467" mass="49291">MSSARHFSAQHVRVSSTDDLSYSFAPKGEISDTIQTIVTGRKCWKTMKGKGEVVWPPYLEAALVEGLEKYQPVESRTSRAPGRFPMRNKFISDYIYNTTGKRRTPKQVGSRLQQLRDTTEGKRILQLLSNRHTAMMSAPKSPSSSSPPSSCRPGPSPSSSPALAPAPPAAPPVSYVTIEVLPPNSPADALAGLSLAALPPVPAPSTQAYRSPGPRALRAIDPTVTFLARAPVTAHAAFRVLRAGQAVHEERAELRMCGTSCTPQARPFAEMECTFLYKTRLVPAFWAVLCESRDPTQYTVVQDIVRTAPSATLASTSAAGAAGAQEETLLSVVYQFANPFATPPLSPTSSGSGSGSAGAEAFSAESSPDLSPDFDHLMFGAHTQQHAQHPAQQQGHAHAHPGDDAYASVPPSPLDVAPFGALAQAHAAPAAAWAPAGQSQGQGQARMYDAYEGASYGFVGASFSAAV</sequence>
<dbReference type="Pfam" id="PF01285">
    <property type="entry name" value="TEA"/>
    <property type="match status" value="1"/>
</dbReference>
<feature type="region of interest" description="Disordered" evidence="3">
    <location>
        <begin position="134"/>
        <end position="169"/>
    </location>
</feature>
<dbReference type="InterPro" id="IPR038096">
    <property type="entry name" value="TEA/ATTS_sf"/>
</dbReference>
<dbReference type="AlphaFoldDB" id="M2PBH4"/>
<feature type="region of interest" description="Disordered" evidence="3">
    <location>
        <begin position="101"/>
        <end position="121"/>
    </location>
</feature>
<dbReference type="SMART" id="SM00426">
    <property type="entry name" value="TEA"/>
    <property type="match status" value="1"/>
</dbReference>
<feature type="compositionally biased region" description="Low complexity" evidence="3">
    <location>
        <begin position="357"/>
        <end position="367"/>
    </location>
</feature>
<dbReference type="PROSITE" id="PS51088">
    <property type="entry name" value="TEA_2"/>
    <property type="match status" value="1"/>
</dbReference>
<evidence type="ECO:0000313" key="5">
    <source>
        <dbReference type="EMBL" id="EMD32904.1"/>
    </source>
</evidence>
<dbReference type="STRING" id="914234.M2PBH4"/>
<dbReference type="HOGENOM" id="CLU_036087_1_0_1"/>
<name>M2PBH4_CERS8</name>
<proteinExistence type="inferred from homology"/>
<evidence type="ECO:0000259" key="4">
    <source>
        <dbReference type="PROSITE" id="PS51088"/>
    </source>
</evidence>
<feature type="region of interest" description="Disordered" evidence="3">
    <location>
        <begin position="383"/>
        <end position="411"/>
    </location>
</feature>
<dbReference type="InterPro" id="IPR000818">
    <property type="entry name" value="TEA/ATTS_dom"/>
</dbReference>
<evidence type="ECO:0000256" key="1">
    <source>
        <dbReference type="ARBA" id="ARBA00008421"/>
    </source>
</evidence>
<feature type="domain" description="TEA" evidence="4">
    <location>
        <begin position="48"/>
        <end position="122"/>
    </location>
</feature>
<feature type="region of interest" description="Disordered" evidence="3">
    <location>
        <begin position="345"/>
        <end position="367"/>
    </location>
</feature>
<dbReference type="GO" id="GO:0003700">
    <property type="term" value="F:DNA-binding transcription factor activity"/>
    <property type="evidence" value="ECO:0007669"/>
    <property type="project" value="InterPro"/>
</dbReference>
<dbReference type="OrthoDB" id="10006572at2759"/>
<accession>M2PBH4</accession>
<organism evidence="5 6">
    <name type="scientific">Ceriporiopsis subvermispora (strain B)</name>
    <name type="common">White-rot fungus</name>
    <name type="synonym">Gelatoporia subvermispora</name>
    <dbReference type="NCBI Taxonomy" id="914234"/>
    <lineage>
        <taxon>Eukaryota</taxon>
        <taxon>Fungi</taxon>
        <taxon>Dikarya</taxon>
        <taxon>Basidiomycota</taxon>
        <taxon>Agaricomycotina</taxon>
        <taxon>Agaricomycetes</taxon>
        <taxon>Polyporales</taxon>
        <taxon>Gelatoporiaceae</taxon>
        <taxon>Gelatoporia</taxon>
    </lineage>
</organism>
<protein>
    <recommendedName>
        <fullName evidence="4">TEA domain-containing protein</fullName>
    </recommendedName>
</protein>
<dbReference type="EMBL" id="KB445808">
    <property type="protein sequence ID" value="EMD32904.1"/>
    <property type="molecule type" value="Genomic_DNA"/>
</dbReference>
<dbReference type="Gene3D" id="6.10.20.40">
    <property type="entry name" value="TEA/ATTS domain"/>
    <property type="match status" value="1"/>
</dbReference>
<evidence type="ECO:0000313" key="6">
    <source>
        <dbReference type="Proteomes" id="UP000016930"/>
    </source>
</evidence>
<reference evidence="5 6" key="1">
    <citation type="journal article" date="2012" name="Proc. Natl. Acad. Sci. U.S.A.">
        <title>Comparative genomics of Ceriporiopsis subvermispora and Phanerochaete chrysosporium provide insight into selective ligninolysis.</title>
        <authorList>
            <person name="Fernandez-Fueyo E."/>
            <person name="Ruiz-Duenas F.J."/>
            <person name="Ferreira P."/>
            <person name="Floudas D."/>
            <person name="Hibbett D.S."/>
            <person name="Canessa P."/>
            <person name="Larrondo L.F."/>
            <person name="James T.Y."/>
            <person name="Seelenfreund D."/>
            <person name="Lobos S."/>
            <person name="Polanco R."/>
            <person name="Tello M."/>
            <person name="Honda Y."/>
            <person name="Watanabe T."/>
            <person name="Watanabe T."/>
            <person name="Ryu J.S."/>
            <person name="Kubicek C.P."/>
            <person name="Schmoll M."/>
            <person name="Gaskell J."/>
            <person name="Hammel K.E."/>
            <person name="St John F.J."/>
            <person name="Vanden Wymelenberg A."/>
            <person name="Sabat G."/>
            <person name="Splinter BonDurant S."/>
            <person name="Syed K."/>
            <person name="Yadav J.S."/>
            <person name="Doddapaneni H."/>
            <person name="Subramanian V."/>
            <person name="Lavin J.L."/>
            <person name="Oguiza J.A."/>
            <person name="Perez G."/>
            <person name="Pisabarro A.G."/>
            <person name="Ramirez L."/>
            <person name="Santoyo F."/>
            <person name="Master E."/>
            <person name="Coutinho P.M."/>
            <person name="Henrissat B."/>
            <person name="Lombard V."/>
            <person name="Magnuson J.K."/>
            <person name="Kuees U."/>
            <person name="Hori C."/>
            <person name="Igarashi K."/>
            <person name="Samejima M."/>
            <person name="Held B.W."/>
            <person name="Barry K.W."/>
            <person name="LaButti K.M."/>
            <person name="Lapidus A."/>
            <person name="Lindquist E.A."/>
            <person name="Lucas S.M."/>
            <person name="Riley R."/>
            <person name="Salamov A.A."/>
            <person name="Hoffmeister D."/>
            <person name="Schwenk D."/>
            <person name="Hadar Y."/>
            <person name="Yarden O."/>
            <person name="de Vries R.P."/>
            <person name="Wiebenga A."/>
            <person name="Stenlid J."/>
            <person name="Eastwood D."/>
            <person name="Grigoriev I.V."/>
            <person name="Berka R.M."/>
            <person name="Blanchette R.A."/>
            <person name="Kersten P."/>
            <person name="Martinez A.T."/>
            <person name="Vicuna R."/>
            <person name="Cullen D."/>
        </authorList>
    </citation>
    <scope>NUCLEOTIDE SEQUENCE [LARGE SCALE GENOMIC DNA]</scope>
    <source>
        <strain evidence="5 6">B</strain>
    </source>
</reference>
<feature type="DNA-binding region" description="TEA" evidence="2">
    <location>
        <begin position="48"/>
        <end position="122"/>
    </location>
</feature>
<gene>
    <name evidence="5" type="ORF">CERSUDRAFT_118346</name>
</gene>
<feature type="compositionally biased region" description="Pro residues" evidence="3">
    <location>
        <begin position="154"/>
        <end position="169"/>
    </location>
</feature>
<comment type="similarity">
    <text evidence="1">Belongs to the TEC1 family.</text>
</comment>
<feature type="compositionally biased region" description="Low complexity" evidence="3">
    <location>
        <begin position="137"/>
        <end position="153"/>
    </location>
</feature>
<keyword evidence="6" id="KW-1185">Reference proteome</keyword>
<dbReference type="Proteomes" id="UP000016930">
    <property type="component" value="Unassembled WGS sequence"/>
</dbReference>
<feature type="compositionally biased region" description="Low complexity" evidence="3">
    <location>
        <begin position="383"/>
        <end position="396"/>
    </location>
</feature>
<evidence type="ECO:0000256" key="2">
    <source>
        <dbReference type="PROSITE-ProRule" id="PRU00505"/>
    </source>
</evidence>
<evidence type="ECO:0000256" key="3">
    <source>
        <dbReference type="SAM" id="MobiDB-lite"/>
    </source>
</evidence>